<dbReference type="Gene3D" id="3.30.160.60">
    <property type="entry name" value="Classic Zinc Finger"/>
    <property type="match status" value="2"/>
</dbReference>
<feature type="compositionally biased region" description="Polar residues" evidence="6">
    <location>
        <begin position="434"/>
        <end position="458"/>
    </location>
</feature>
<dbReference type="SUPFAM" id="SSF57667">
    <property type="entry name" value="beta-beta-alpha zinc fingers"/>
    <property type="match status" value="1"/>
</dbReference>
<feature type="region of interest" description="Disordered" evidence="6">
    <location>
        <begin position="210"/>
        <end position="404"/>
    </location>
</feature>
<feature type="compositionally biased region" description="Basic and acidic residues" evidence="6">
    <location>
        <begin position="243"/>
        <end position="260"/>
    </location>
</feature>
<evidence type="ECO:0000256" key="2">
    <source>
        <dbReference type="ARBA" id="ARBA00022737"/>
    </source>
</evidence>
<keyword evidence="9" id="KW-1185">Reference proteome</keyword>
<dbReference type="EMBL" id="JOJR01000537">
    <property type="protein sequence ID" value="RCN36653.1"/>
    <property type="molecule type" value="Genomic_DNA"/>
</dbReference>
<evidence type="ECO:0000313" key="9">
    <source>
        <dbReference type="Proteomes" id="UP000252519"/>
    </source>
</evidence>
<dbReference type="Pfam" id="PF00096">
    <property type="entry name" value="zf-C2H2"/>
    <property type="match status" value="1"/>
</dbReference>
<sequence length="804" mass="89111">MTSFIDDSIWPDGEVLTEYVICKAVYKINPRRAAILYPKPFVEKLDELIAKRGICTPSLRDLVLRYRSSLLASGNVSKNSISTLDGGDFSPQQFTNDGQRLKPSHPTVADQLAPASSSPVSSDARGKRRPLEEMLRMPNSRTKLVRPSPQKSSVVAYSERNTILSTEEEAKILLSGEDRKALVRKVWFSPVEERRRRSIWNPSAVPTKGLLKKRRNESNLLDAPGTSDNTPQHPQISQALSRGTRECVEERHRAAIHEKPVGNPAMSMTDKRLRKRKASQERSSDLEHSPSSLNPVDSECECSTGEQESSKPLTGSHTSVDSEAALSDVSASTGSTHVRKEKQEENSALNDHDLSIDGFSHANNDFESGSMTSIPSTGQITCKTSSSRRKQKAPQRFQTPLKCESSVREGRNVWVLSGTESPGSNDVRPESSDVSKQASTPEATSGPDESSTVDTSSAPVVLKTRRKSKCAVCKAPKSPENVYPGQFECPLCSNRYANSRGLRAHVVRAHREVVEDNEGSPEEKATQPIEEPSGSPITNASLNESDDKDLIVLPPPRTPSGGEIKKESSSENIPDVELSPSTPSYVRITGGVENLLSYLICPFCKAIFVEKLSVEKHVRAAHSKLSYCPYDMERDGKCELDDLKVKEILAKLMCAYCEHMCTRQSHLRLHQKRVHPSLEARPYDFDKDGKIDLSAYVVQQDFLDLTRLEMTALKSVVCATCKKIFCKPNALSRHVIAAHKGSATVTWKKNDVIDTAMIGIQRIREVLATLICYECKRAFADPIDLKRHRRKSHKPSPLTESKES</sequence>
<feature type="compositionally biased region" description="Polar residues" evidence="6">
    <location>
        <begin position="361"/>
        <end position="385"/>
    </location>
</feature>
<reference evidence="8 9" key="1">
    <citation type="submission" date="2014-10" db="EMBL/GenBank/DDBJ databases">
        <title>Draft genome of the hookworm Ancylostoma caninum.</title>
        <authorList>
            <person name="Mitreva M."/>
        </authorList>
    </citation>
    <scope>NUCLEOTIDE SEQUENCE [LARGE SCALE GENOMIC DNA]</scope>
    <source>
        <strain evidence="8 9">Baltimore</strain>
    </source>
</reference>
<evidence type="ECO:0000259" key="7">
    <source>
        <dbReference type="PROSITE" id="PS50157"/>
    </source>
</evidence>
<dbReference type="InterPro" id="IPR036236">
    <property type="entry name" value="Znf_C2H2_sf"/>
</dbReference>
<evidence type="ECO:0000256" key="3">
    <source>
        <dbReference type="ARBA" id="ARBA00022771"/>
    </source>
</evidence>
<dbReference type="Proteomes" id="UP000252519">
    <property type="component" value="Unassembled WGS sequence"/>
</dbReference>
<evidence type="ECO:0000313" key="8">
    <source>
        <dbReference type="EMBL" id="RCN36653.1"/>
    </source>
</evidence>
<feature type="domain" description="C2H2-type" evidence="7">
    <location>
        <begin position="652"/>
        <end position="680"/>
    </location>
</feature>
<feature type="compositionally biased region" description="Basic and acidic residues" evidence="6">
    <location>
        <begin position="341"/>
        <end position="355"/>
    </location>
</feature>
<dbReference type="PROSITE" id="PS50157">
    <property type="entry name" value="ZINC_FINGER_C2H2_2"/>
    <property type="match status" value="3"/>
</dbReference>
<organism evidence="8 9">
    <name type="scientific">Ancylostoma caninum</name>
    <name type="common">Dog hookworm</name>
    <dbReference type="NCBI Taxonomy" id="29170"/>
    <lineage>
        <taxon>Eukaryota</taxon>
        <taxon>Metazoa</taxon>
        <taxon>Ecdysozoa</taxon>
        <taxon>Nematoda</taxon>
        <taxon>Chromadorea</taxon>
        <taxon>Rhabditida</taxon>
        <taxon>Rhabditina</taxon>
        <taxon>Rhabditomorpha</taxon>
        <taxon>Strongyloidea</taxon>
        <taxon>Ancylostomatidae</taxon>
        <taxon>Ancylostomatinae</taxon>
        <taxon>Ancylostoma</taxon>
    </lineage>
</organism>
<feature type="compositionally biased region" description="Basic and acidic residues" evidence="6">
    <location>
        <begin position="278"/>
        <end position="288"/>
    </location>
</feature>
<proteinExistence type="predicted"/>
<keyword evidence="2" id="KW-0677">Repeat</keyword>
<protein>
    <submittedName>
        <fullName evidence="8">Zinc finger, C2H2 type</fullName>
    </submittedName>
</protein>
<dbReference type="SMART" id="SM00355">
    <property type="entry name" value="ZnF_C2H2"/>
    <property type="match status" value="5"/>
</dbReference>
<dbReference type="PANTHER" id="PTHR24408:SF58">
    <property type="entry name" value="TRANSCRIPTION FACTOR (TFIIIA), PUTATIVE (AFU_ORTHOLOGUE AFUA_1G05150)-RELATED"/>
    <property type="match status" value="1"/>
</dbReference>
<keyword evidence="3 5" id="KW-0863">Zinc-finger</keyword>
<feature type="region of interest" description="Disordered" evidence="6">
    <location>
        <begin position="512"/>
        <end position="578"/>
    </location>
</feature>
<dbReference type="GO" id="GO:0043565">
    <property type="term" value="F:sequence-specific DNA binding"/>
    <property type="evidence" value="ECO:0007669"/>
    <property type="project" value="TreeGrafter"/>
</dbReference>
<feature type="region of interest" description="Disordered" evidence="6">
    <location>
        <begin position="416"/>
        <end position="460"/>
    </location>
</feature>
<feature type="compositionally biased region" description="Polar residues" evidence="6">
    <location>
        <begin position="226"/>
        <end position="241"/>
    </location>
</feature>
<evidence type="ECO:0000256" key="6">
    <source>
        <dbReference type="SAM" id="MobiDB-lite"/>
    </source>
</evidence>
<feature type="region of interest" description="Disordered" evidence="6">
    <location>
        <begin position="82"/>
        <end position="133"/>
    </location>
</feature>
<dbReference type="InterPro" id="IPR013087">
    <property type="entry name" value="Znf_C2H2_type"/>
</dbReference>
<comment type="caution">
    <text evidence="8">The sequence shown here is derived from an EMBL/GenBank/DDBJ whole genome shotgun (WGS) entry which is preliminary data.</text>
</comment>
<gene>
    <name evidence="8" type="ORF">ANCCAN_17461</name>
</gene>
<feature type="compositionally biased region" description="Low complexity" evidence="6">
    <location>
        <begin position="113"/>
        <end position="122"/>
    </location>
</feature>
<feature type="compositionally biased region" description="Polar residues" evidence="6">
    <location>
        <begin position="304"/>
        <end position="321"/>
    </location>
</feature>
<dbReference type="GO" id="GO:0008270">
    <property type="term" value="F:zinc ion binding"/>
    <property type="evidence" value="ECO:0007669"/>
    <property type="project" value="UniProtKB-KW"/>
</dbReference>
<dbReference type="PANTHER" id="PTHR24408">
    <property type="entry name" value="ZINC FINGER PROTEIN"/>
    <property type="match status" value="1"/>
</dbReference>
<feature type="domain" description="C2H2-type" evidence="7">
    <location>
        <begin position="716"/>
        <end position="744"/>
    </location>
</feature>
<feature type="domain" description="C2H2-type" evidence="7">
    <location>
        <begin position="770"/>
        <end position="793"/>
    </location>
</feature>
<evidence type="ECO:0000256" key="4">
    <source>
        <dbReference type="ARBA" id="ARBA00022833"/>
    </source>
</evidence>
<dbReference type="PROSITE" id="PS00028">
    <property type="entry name" value="ZINC_FINGER_C2H2_1"/>
    <property type="match status" value="5"/>
</dbReference>
<dbReference type="OrthoDB" id="5864575at2759"/>
<dbReference type="GO" id="GO:0000981">
    <property type="term" value="F:DNA-binding transcription factor activity, RNA polymerase II-specific"/>
    <property type="evidence" value="ECO:0007669"/>
    <property type="project" value="TreeGrafter"/>
</dbReference>
<dbReference type="GO" id="GO:0005634">
    <property type="term" value="C:nucleus"/>
    <property type="evidence" value="ECO:0007669"/>
    <property type="project" value="TreeGrafter"/>
</dbReference>
<keyword evidence="4" id="KW-0862">Zinc</keyword>
<keyword evidence="1" id="KW-0479">Metal-binding</keyword>
<name>A0A368FWT1_ANCCA</name>
<evidence type="ECO:0000256" key="5">
    <source>
        <dbReference type="PROSITE-ProRule" id="PRU00042"/>
    </source>
</evidence>
<dbReference type="STRING" id="29170.A0A368FWT1"/>
<dbReference type="AlphaFoldDB" id="A0A368FWT1"/>
<accession>A0A368FWT1</accession>
<evidence type="ECO:0000256" key="1">
    <source>
        <dbReference type="ARBA" id="ARBA00022723"/>
    </source>
</evidence>